<feature type="chain" id="PRO_5046931201" evidence="1">
    <location>
        <begin position="25"/>
        <end position="370"/>
    </location>
</feature>
<proteinExistence type="predicted"/>
<dbReference type="Proteomes" id="UP000680638">
    <property type="component" value="Unassembled WGS sequence"/>
</dbReference>
<reference evidence="2 3" key="1">
    <citation type="submission" date="2021-03" db="EMBL/GenBank/DDBJ databases">
        <title>Antimicrobial resistance genes in bacteria isolated from Japanese honey, and their potential for conferring macrolide and lincosamide resistance in the American foulbrood pathogen Paenibacillus larvae.</title>
        <authorList>
            <person name="Okamoto M."/>
            <person name="Kumagai M."/>
            <person name="Kanamori H."/>
            <person name="Takamatsu D."/>
        </authorList>
    </citation>
    <scope>NUCLEOTIDE SEQUENCE [LARGE SCALE GENOMIC DNA]</scope>
    <source>
        <strain evidence="2 3">J21TS3</strain>
    </source>
</reference>
<dbReference type="PROSITE" id="PS51257">
    <property type="entry name" value="PROKAR_LIPOPROTEIN"/>
    <property type="match status" value="1"/>
</dbReference>
<dbReference type="InterPro" id="IPR011659">
    <property type="entry name" value="WD40"/>
</dbReference>
<dbReference type="EMBL" id="BORW01000002">
    <property type="protein sequence ID" value="GIO65863.1"/>
    <property type="molecule type" value="Genomic_DNA"/>
</dbReference>
<dbReference type="Pfam" id="PF07676">
    <property type="entry name" value="PD40"/>
    <property type="match status" value="1"/>
</dbReference>
<dbReference type="Gene3D" id="2.120.10.30">
    <property type="entry name" value="TolB, C-terminal domain"/>
    <property type="match status" value="1"/>
</dbReference>
<organism evidence="2 3">
    <name type="scientific">Paenibacillus cookii</name>
    <dbReference type="NCBI Taxonomy" id="157839"/>
    <lineage>
        <taxon>Bacteria</taxon>
        <taxon>Bacillati</taxon>
        <taxon>Bacillota</taxon>
        <taxon>Bacilli</taxon>
        <taxon>Bacillales</taxon>
        <taxon>Paenibacillaceae</taxon>
        <taxon>Paenibacillus</taxon>
    </lineage>
</organism>
<dbReference type="InterPro" id="IPR011042">
    <property type="entry name" value="6-blade_b-propeller_TolB-like"/>
</dbReference>
<accession>A0ABQ4LRT3</accession>
<evidence type="ECO:0000313" key="3">
    <source>
        <dbReference type="Proteomes" id="UP000680638"/>
    </source>
</evidence>
<dbReference type="SUPFAM" id="SSF82171">
    <property type="entry name" value="DPP6 N-terminal domain-like"/>
    <property type="match status" value="1"/>
</dbReference>
<evidence type="ECO:0000256" key="1">
    <source>
        <dbReference type="SAM" id="SignalP"/>
    </source>
</evidence>
<name>A0ABQ4LRT3_9BACL</name>
<keyword evidence="3" id="KW-1185">Reference proteome</keyword>
<dbReference type="RefSeq" id="WP_212947613.1">
    <property type="nucleotide sequence ID" value="NZ_BORW01000002.1"/>
</dbReference>
<feature type="signal peptide" evidence="1">
    <location>
        <begin position="1"/>
        <end position="24"/>
    </location>
</feature>
<comment type="caution">
    <text evidence="2">The sequence shown here is derived from an EMBL/GenBank/DDBJ whole genome shotgun (WGS) entry which is preliminary data.</text>
</comment>
<protein>
    <submittedName>
        <fullName evidence="2">Uncharacterized protein</fullName>
    </submittedName>
</protein>
<evidence type="ECO:0000313" key="2">
    <source>
        <dbReference type="EMBL" id="GIO65863.1"/>
    </source>
</evidence>
<sequence length="370" mass="40504">MKKNAERKLAKVVAAMAASLAILAGCSENGGARVTVKNPPIREETGKIELGQIVRLEDAYGFAWLSDTEIIASKKPKWMEEPLYVHSLVKEKDPDRALGVQDALTVNPSPGGGMLFVSNQMKASFVYADGLKKIPLQASSGNETSLNGNVRGAWLGDRAYLFAEVDGLAVAGLDGHVASVMKLKDGQDVIKVEAVPDPKDPNRFTGYFIDRDSSVYKLRIVIKESRFPKAEGKPELIRTRAADFSVSPDGSRLAVAEETGDHANTLELVGTGATEKPTRLTEGRLIRQISWSPDGSKLAYSMFNLERGGSGLYVMDAKTGHTTLVSLYPNLQSILVWSPDGDRLMMSQEHPEMNLTTERTKLMTEIYRFK</sequence>
<gene>
    <name evidence="2" type="ORF">J21TS3_06840</name>
</gene>
<keyword evidence="1" id="KW-0732">Signal</keyword>